<feature type="compositionally biased region" description="Pro residues" evidence="14">
    <location>
        <begin position="14"/>
        <end position="28"/>
    </location>
</feature>
<feature type="compositionally biased region" description="Polar residues" evidence="14">
    <location>
        <begin position="42"/>
        <end position="52"/>
    </location>
</feature>
<dbReference type="AlphaFoldDB" id="A0AAD8V485"/>
<keyword evidence="9" id="KW-0547">Nucleotide-binding</keyword>
<dbReference type="GO" id="GO:0008531">
    <property type="term" value="F:riboflavin kinase activity"/>
    <property type="evidence" value="ECO:0007669"/>
    <property type="project" value="UniProtKB-EC"/>
</dbReference>
<evidence type="ECO:0000256" key="5">
    <source>
        <dbReference type="ARBA" id="ARBA00017394"/>
    </source>
</evidence>
<evidence type="ECO:0000256" key="9">
    <source>
        <dbReference type="ARBA" id="ARBA00022741"/>
    </source>
</evidence>
<dbReference type="InterPro" id="IPR015865">
    <property type="entry name" value="Riboflavin_kinase_bac/euk"/>
</dbReference>
<gene>
    <name evidence="16" type="ORF">LY79DRAFT_518795</name>
</gene>
<dbReference type="PANTHER" id="PTHR22749:SF6">
    <property type="entry name" value="RIBOFLAVIN KINASE"/>
    <property type="match status" value="1"/>
</dbReference>
<evidence type="ECO:0000256" key="14">
    <source>
        <dbReference type="SAM" id="MobiDB-lite"/>
    </source>
</evidence>
<reference evidence="16" key="1">
    <citation type="submission" date="2021-06" db="EMBL/GenBank/DDBJ databases">
        <title>Comparative genomics, transcriptomics and evolutionary studies reveal genomic signatures of adaptation to plant cell wall in hemibiotrophic fungi.</title>
        <authorList>
            <consortium name="DOE Joint Genome Institute"/>
            <person name="Baroncelli R."/>
            <person name="Diaz J.F."/>
            <person name="Benocci T."/>
            <person name="Peng M."/>
            <person name="Battaglia E."/>
            <person name="Haridas S."/>
            <person name="Andreopoulos W."/>
            <person name="Labutti K."/>
            <person name="Pangilinan J."/>
            <person name="Floch G.L."/>
            <person name="Makela M.R."/>
            <person name="Henrissat B."/>
            <person name="Grigoriev I.V."/>
            <person name="Crouch J.A."/>
            <person name="De Vries R.P."/>
            <person name="Sukno S.A."/>
            <person name="Thon M.R."/>
        </authorList>
    </citation>
    <scope>NUCLEOTIDE SEQUENCE</scope>
    <source>
        <strain evidence="16">CBS 125086</strain>
    </source>
</reference>
<comment type="catalytic activity">
    <reaction evidence="13">
        <text>riboflavin + ATP = FMN + ADP + H(+)</text>
        <dbReference type="Rhea" id="RHEA:14357"/>
        <dbReference type="ChEBI" id="CHEBI:15378"/>
        <dbReference type="ChEBI" id="CHEBI:30616"/>
        <dbReference type="ChEBI" id="CHEBI:57986"/>
        <dbReference type="ChEBI" id="CHEBI:58210"/>
        <dbReference type="ChEBI" id="CHEBI:456216"/>
        <dbReference type="EC" id="2.7.1.26"/>
    </reaction>
</comment>
<dbReference type="Gene3D" id="2.40.30.30">
    <property type="entry name" value="Riboflavin kinase-like"/>
    <property type="match status" value="1"/>
</dbReference>
<dbReference type="InterPro" id="IPR023468">
    <property type="entry name" value="Riboflavin_kinase"/>
</dbReference>
<dbReference type="GO" id="GO:0009231">
    <property type="term" value="P:riboflavin biosynthetic process"/>
    <property type="evidence" value="ECO:0007669"/>
    <property type="project" value="InterPro"/>
</dbReference>
<feature type="compositionally biased region" description="Pro residues" evidence="14">
    <location>
        <begin position="171"/>
        <end position="181"/>
    </location>
</feature>
<comment type="pathway">
    <text evidence="2">Cofactor biosynthesis; FMN biosynthesis; FMN from riboflavin (ATP route): step 1/1.</text>
</comment>
<evidence type="ECO:0000256" key="3">
    <source>
        <dbReference type="ARBA" id="ARBA00010108"/>
    </source>
</evidence>
<evidence type="ECO:0000256" key="1">
    <source>
        <dbReference type="ARBA" id="ARBA00003572"/>
    </source>
</evidence>
<feature type="compositionally biased region" description="Polar residues" evidence="14">
    <location>
        <begin position="184"/>
        <end position="198"/>
    </location>
</feature>
<evidence type="ECO:0000256" key="8">
    <source>
        <dbReference type="ARBA" id="ARBA00022679"/>
    </source>
</evidence>
<evidence type="ECO:0000256" key="13">
    <source>
        <dbReference type="ARBA" id="ARBA00047880"/>
    </source>
</evidence>
<evidence type="ECO:0000259" key="15">
    <source>
        <dbReference type="SMART" id="SM00904"/>
    </source>
</evidence>
<feature type="domain" description="Riboflavin kinase" evidence="15">
    <location>
        <begin position="541"/>
        <end position="679"/>
    </location>
</feature>
<dbReference type="GO" id="GO:0005739">
    <property type="term" value="C:mitochondrion"/>
    <property type="evidence" value="ECO:0007669"/>
    <property type="project" value="TreeGrafter"/>
</dbReference>
<dbReference type="RefSeq" id="XP_060412498.1">
    <property type="nucleotide sequence ID" value="XM_060555069.1"/>
</dbReference>
<keyword evidence="6" id="KW-0285">Flavoprotein</keyword>
<accession>A0AAD8V485</accession>
<name>A0AAD8V485_9PEZI</name>
<dbReference type="GO" id="GO:0005524">
    <property type="term" value="F:ATP binding"/>
    <property type="evidence" value="ECO:0007669"/>
    <property type="project" value="UniProtKB-KW"/>
</dbReference>
<organism evidence="16 17">
    <name type="scientific">Colletotrichum navitas</name>
    <dbReference type="NCBI Taxonomy" id="681940"/>
    <lineage>
        <taxon>Eukaryota</taxon>
        <taxon>Fungi</taxon>
        <taxon>Dikarya</taxon>
        <taxon>Ascomycota</taxon>
        <taxon>Pezizomycotina</taxon>
        <taxon>Sordariomycetes</taxon>
        <taxon>Hypocreomycetidae</taxon>
        <taxon>Glomerellales</taxon>
        <taxon>Glomerellaceae</taxon>
        <taxon>Colletotrichum</taxon>
        <taxon>Colletotrichum graminicola species complex</taxon>
    </lineage>
</organism>
<dbReference type="SUPFAM" id="SSF82114">
    <property type="entry name" value="Riboflavin kinase-like"/>
    <property type="match status" value="1"/>
</dbReference>
<feature type="compositionally biased region" description="Pro residues" evidence="14">
    <location>
        <begin position="202"/>
        <end position="213"/>
    </location>
</feature>
<dbReference type="EC" id="2.7.1.26" evidence="4"/>
<evidence type="ECO:0000313" key="17">
    <source>
        <dbReference type="Proteomes" id="UP001230504"/>
    </source>
</evidence>
<keyword evidence="17" id="KW-1185">Reference proteome</keyword>
<comment type="similarity">
    <text evidence="3">Belongs to the flavokinase family.</text>
</comment>
<keyword evidence="11" id="KW-0067">ATP-binding</keyword>
<evidence type="ECO:0000256" key="11">
    <source>
        <dbReference type="ARBA" id="ARBA00022840"/>
    </source>
</evidence>
<comment type="caution">
    <text evidence="16">The sequence shown here is derived from an EMBL/GenBank/DDBJ whole genome shotgun (WGS) entry which is preliminary data.</text>
</comment>
<sequence>MYAPGAATFRRKPLPGPPPGPPPPPDFDPFPQRHQPLRGARSTPNLRQSATPSIHDPPPAYEEYPGVDSRGRLAVVPPVPSPRFGMAPSPSPSPRQEYRPYRPQGPPSSGRGEQSAPLPSPAPSAFGGYPAEPAKSARPEILPYRPPQPSSSFGPGGQPTPAPSDYEGYFPGPPVTAPPGKSPYQLQPSSSTLGSGKQSLAPPSPGPHFPGPPTAQTFPDSQAAEKSFWQTALEETKYFAGGLVSHPFEYTKHYSILRHSGALVWYRGPSTSVTVTVFSDAPLPPTRTVWLQQKGFSGNMGMNLKSLVGATTSWLDVTPSTRAAPADLAEADERGCQRDIRKFLRKAPRNLAAHAPRETHVVRIPAAADDGYFRLVLCSGGGGGGSGGSDGSSKRKVLCASPVFRVASTSTDASVVRGASLASMPLEIGIKAGSVVAATVVNKYIGPAAAVVQARAKTLSKAKVVTKHAAHAANIAHVAQAKAGIDKAGIRTHVAAFEDRYAAARGAGYDAWQSGDAGGAGFQEAPPEVVGSDDGPSEPFPIRFDGRVARGTGRGGAELGVPTANLTDVPEDVRVRMRGVYFGWARVVLPEAMATAVSAEWHESIVTVGPAPYATPRVAAKNVATVHLIHEFGGAQFLGARLKVLVMGQLRASAPPADGSDGALAAYGADVLLAVASLSRENWGPEETRERLRAARSEMSLADRYVEARDRVQKQVDRVPLHLAGVRTEGAALRDRAFGNGGLWIPR</sequence>
<dbReference type="PANTHER" id="PTHR22749">
    <property type="entry name" value="RIBOFLAVIN KINASE/FMN ADENYLYLTRANSFERASE"/>
    <property type="match status" value="1"/>
</dbReference>
<keyword evidence="7" id="KW-0288">FMN</keyword>
<evidence type="ECO:0000256" key="2">
    <source>
        <dbReference type="ARBA" id="ARBA00005201"/>
    </source>
</evidence>
<evidence type="ECO:0000313" key="16">
    <source>
        <dbReference type="EMBL" id="KAK1585474.1"/>
    </source>
</evidence>
<keyword evidence="8" id="KW-0808">Transferase</keyword>
<dbReference type="Proteomes" id="UP001230504">
    <property type="component" value="Unassembled WGS sequence"/>
</dbReference>
<evidence type="ECO:0000256" key="12">
    <source>
        <dbReference type="ARBA" id="ARBA00029960"/>
    </source>
</evidence>
<evidence type="ECO:0000256" key="4">
    <source>
        <dbReference type="ARBA" id="ARBA00012105"/>
    </source>
</evidence>
<protein>
    <recommendedName>
        <fullName evidence="5">Riboflavin kinase</fullName>
        <ecNumber evidence="4">2.7.1.26</ecNumber>
    </recommendedName>
    <alternativeName>
        <fullName evidence="12">Flavin mononucleotide kinase 1</fullName>
    </alternativeName>
</protein>
<dbReference type="EMBL" id="JAHLJV010000044">
    <property type="protein sequence ID" value="KAK1585474.1"/>
    <property type="molecule type" value="Genomic_DNA"/>
</dbReference>
<evidence type="ECO:0000256" key="7">
    <source>
        <dbReference type="ARBA" id="ARBA00022643"/>
    </source>
</evidence>
<evidence type="ECO:0000256" key="10">
    <source>
        <dbReference type="ARBA" id="ARBA00022777"/>
    </source>
</evidence>
<keyword evidence="10" id="KW-0418">Kinase</keyword>
<dbReference type="InterPro" id="IPR023465">
    <property type="entry name" value="Riboflavin_kinase_dom_sf"/>
</dbReference>
<dbReference type="GO" id="GO:0009398">
    <property type="term" value="P:FMN biosynthetic process"/>
    <property type="evidence" value="ECO:0007669"/>
    <property type="project" value="TreeGrafter"/>
</dbReference>
<comment type="function">
    <text evidence="1">Catalyzes the phosphorylation of riboflavin (vitamin B2) to form flavin mononucleotide (FMN) coenzyme.</text>
</comment>
<proteinExistence type="inferred from homology"/>
<dbReference type="GeneID" id="85439309"/>
<evidence type="ECO:0000256" key="6">
    <source>
        <dbReference type="ARBA" id="ARBA00022630"/>
    </source>
</evidence>
<feature type="region of interest" description="Disordered" evidence="14">
    <location>
        <begin position="1"/>
        <end position="224"/>
    </location>
</feature>
<dbReference type="SMART" id="SM00904">
    <property type="entry name" value="Flavokinase"/>
    <property type="match status" value="1"/>
</dbReference>
<dbReference type="Pfam" id="PF01687">
    <property type="entry name" value="Flavokinase"/>
    <property type="match status" value="1"/>
</dbReference>